<name>A0A553NK77_9TELE</name>
<protein>
    <submittedName>
        <fullName evidence="1">Uncharacterized protein</fullName>
    </submittedName>
</protein>
<organism evidence="1 2">
    <name type="scientific">Danionella cerebrum</name>
    <dbReference type="NCBI Taxonomy" id="2873325"/>
    <lineage>
        <taxon>Eukaryota</taxon>
        <taxon>Metazoa</taxon>
        <taxon>Chordata</taxon>
        <taxon>Craniata</taxon>
        <taxon>Vertebrata</taxon>
        <taxon>Euteleostomi</taxon>
        <taxon>Actinopterygii</taxon>
        <taxon>Neopterygii</taxon>
        <taxon>Teleostei</taxon>
        <taxon>Ostariophysi</taxon>
        <taxon>Cypriniformes</taxon>
        <taxon>Danionidae</taxon>
        <taxon>Danioninae</taxon>
        <taxon>Danionella</taxon>
    </lineage>
</organism>
<gene>
    <name evidence="1" type="ORF">DNTS_018017</name>
</gene>
<comment type="caution">
    <text evidence="1">The sequence shown here is derived from an EMBL/GenBank/DDBJ whole genome shotgun (WGS) entry which is preliminary data.</text>
</comment>
<dbReference type="OrthoDB" id="129353at2759"/>
<reference evidence="1 2" key="1">
    <citation type="journal article" date="2019" name="Sci. Data">
        <title>Hybrid genome assembly and annotation of Danionella translucida.</title>
        <authorList>
            <person name="Kadobianskyi M."/>
            <person name="Schulze L."/>
            <person name="Schuelke M."/>
            <person name="Judkewitz B."/>
        </authorList>
    </citation>
    <scope>NUCLEOTIDE SEQUENCE [LARGE SCALE GENOMIC DNA]</scope>
    <source>
        <strain evidence="1 2">Bolton</strain>
    </source>
</reference>
<proteinExistence type="predicted"/>
<dbReference type="AlphaFoldDB" id="A0A553NK77"/>
<dbReference type="EMBL" id="SRMA01026893">
    <property type="protein sequence ID" value="TRY65853.1"/>
    <property type="molecule type" value="Genomic_DNA"/>
</dbReference>
<evidence type="ECO:0000313" key="1">
    <source>
        <dbReference type="EMBL" id="TRY65853.1"/>
    </source>
</evidence>
<accession>A0A553NK77</accession>
<dbReference type="Proteomes" id="UP000316079">
    <property type="component" value="Unassembled WGS sequence"/>
</dbReference>
<keyword evidence="2" id="KW-1185">Reference proteome</keyword>
<sequence length="66" mass="7660">MLRRVASSASSVPLHRHTHPIIFSRDIIDSHSSISFFLLCSWMRGDCCSTPHLCLSRRDAWFWEAQ</sequence>
<evidence type="ECO:0000313" key="2">
    <source>
        <dbReference type="Proteomes" id="UP000316079"/>
    </source>
</evidence>